<protein>
    <submittedName>
        <fullName evidence="3">DUF732 domain-containing protein</fullName>
    </submittedName>
</protein>
<proteinExistence type="predicted"/>
<evidence type="ECO:0000313" key="4">
    <source>
        <dbReference type="Proteomes" id="UP001597307"/>
    </source>
</evidence>
<feature type="domain" description="DUF732" evidence="2">
    <location>
        <begin position="41"/>
        <end position="114"/>
    </location>
</feature>
<evidence type="ECO:0000313" key="3">
    <source>
        <dbReference type="EMBL" id="MFD1845091.1"/>
    </source>
</evidence>
<accession>A0ABW4Q191</accession>
<keyword evidence="1" id="KW-0732">Signal</keyword>
<dbReference type="Proteomes" id="UP001597307">
    <property type="component" value="Unassembled WGS sequence"/>
</dbReference>
<gene>
    <name evidence="3" type="ORF">ACFSFX_00575</name>
</gene>
<dbReference type="Pfam" id="PF05305">
    <property type="entry name" value="DUF732"/>
    <property type="match status" value="1"/>
</dbReference>
<evidence type="ECO:0000259" key="2">
    <source>
        <dbReference type="Pfam" id="PF05305"/>
    </source>
</evidence>
<dbReference type="EMBL" id="JBHUGA010000002">
    <property type="protein sequence ID" value="MFD1845091.1"/>
    <property type="molecule type" value="Genomic_DNA"/>
</dbReference>
<dbReference type="PROSITE" id="PS51257">
    <property type="entry name" value="PROKAR_LIPOPROTEIN"/>
    <property type="match status" value="1"/>
</dbReference>
<dbReference type="RefSeq" id="WP_343877074.1">
    <property type="nucleotide sequence ID" value="NZ_BAAAIJ010000002.1"/>
</dbReference>
<organism evidence="3 4">
    <name type="scientific">Arthrobacter flavus</name>
    <dbReference type="NCBI Taxonomy" id="95172"/>
    <lineage>
        <taxon>Bacteria</taxon>
        <taxon>Bacillati</taxon>
        <taxon>Actinomycetota</taxon>
        <taxon>Actinomycetes</taxon>
        <taxon>Micrococcales</taxon>
        <taxon>Micrococcaceae</taxon>
        <taxon>Arthrobacter</taxon>
    </lineage>
</organism>
<evidence type="ECO:0000256" key="1">
    <source>
        <dbReference type="SAM" id="SignalP"/>
    </source>
</evidence>
<feature type="signal peptide" evidence="1">
    <location>
        <begin position="1"/>
        <end position="29"/>
    </location>
</feature>
<reference evidence="4" key="1">
    <citation type="journal article" date="2019" name="Int. J. Syst. Evol. Microbiol.">
        <title>The Global Catalogue of Microorganisms (GCM) 10K type strain sequencing project: providing services to taxonomists for standard genome sequencing and annotation.</title>
        <authorList>
            <consortium name="The Broad Institute Genomics Platform"/>
            <consortium name="The Broad Institute Genome Sequencing Center for Infectious Disease"/>
            <person name="Wu L."/>
            <person name="Ma J."/>
        </authorList>
    </citation>
    <scope>NUCLEOTIDE SEQUENCE [LARGE SCALE GENOMIC DNA]</scope>
    <source>
        <strain evidence="4">JCM 11496</strain>
    </source>
</reference>
<dbReference type="InterPro" id="IPR007969">
    <property type="entry name" value="DUF732"/>
</dbReference>
<comment type="caution">
    <text evidence="3">The sequence shown here is derived from an EMBL/GenBank/DDBJ whole genome shotgun (WGS) entry which is preliminary data.</text>
</comment>
<name>A0ABW4Q191_9MICC</name>
<keyword evidence="4" id="KW-1185">Reference proteome</keyword>
<sequence>MNRKTSNHAASAAILCLLAGLTGCGSASGADSAADSAADAQERFLTELRQAAPDSAYSKDEQLLATGQQVCAELEAGADLEQLGARNPAENLTDETVERIRITQALASQYLCPDAG</sequence>
<feature type="chain" id="PRO_5046833516" evidence="1">
    <location>
        <begin position="30"/>
        <end position="116"/>
    </location>
</feature>